<dbReference type="PANTHER" id="PTHR21180">
    <property type="entry name" value="ENDONUCLEASE/EXONUCLEASE/PHOSPHATASE FAMILY DOMAIN-CONTAINING PROTEIN 1"/>
    <property type="match status" value="1"/>
</dbReference>
<dbReference type="RefSeq" id="WP_160915112.1">
    <property type="nucleotide sequence ID" value="NZ_WMFA01000005.1"/>
</dbReference>
<keyword evidence="2" id="KW-0472">Membrane</keyword>
<dbReference type="Gene3D" id="1.10.150.280">
    <property type="entry name" value="AF1531-like domain"/>
    <property type="match status" value="1"/>
</dbReference>
<dbReference type="InterPro" id="IPR004509">
    <property type="entry name" value="Competence_ComEA_HhH"/>
</dbReference>
<evidence type="ECO:0000313" key="5">
    <source>
        <dbReference type="Proteomes" id="UP000450457"/>
    </source>
</evidence>
<dbReference type="InterPro" id="IPR003583">
    <property type="entry name" value="Hlx-hairpin-Hlx_DNA-bd_motif"/>
</dbReference>
<proteinExistence type="predicted"/>
<feature type="region of interest" description="Disordered" evidence="1">
    <location>
        <begin position="115"/>
        <end position="134"/>
    </location>
</feature>
<accession>A0A845FDW8</accession>
<dbReference type="PANTHER" id="PTHR21180:SF32">
    <property type="entry name" value="ENDONUCLEASE_EXONUCLEASE_PHOSPHATASE FAMILY DOMAIN-CONTAINING PROTEIN 1"/>
    <property type="match status" value="1"/>
</dbReference>
<dbReference type="Gene3D" id="3.10.560.10">
    <property type="entry name" value="Outer membrane lipoprotein wza domain like"/>
    <property type="match status" value="1"/>
</dbReference>
<gene>
    <name evidence="4" type="ORF">GLW00_14085</name>
</gene>
<comment type="caution">
    <text evidence="4">The sequence shown here is derived from an EMBL/GenBank/DDBJ whole genome shotgun (WGS) entry which is preliminary data.</text>
</comment>
<evidence type="ECO:0000313" key="4">
    <source>
        <dbReference type="EMBL" id="MYL71988.1"/>
    </source>
</evidence>
<reference evidence="4 5" key="1">
    <citation type="submission" date="2019-11" db="EMBL/GenBank/DDBJ databases">
        <title>Genome sequences of 17 halophilic strains isolated from different environments.</title>
        <authorList>
            <person name="Furrow R.E."/>
        </authorList>
    </citation>
    <scope>NUCLEOTIDE SEQUENCE [LARGE SCALE GENOMIC DNA]</scope>
    <source>
        <strain evidence="4 5">SL-4</strain>
    </source>
</reference>
<dbReference type="InterPro" id="IPR010994">
    <property type="entry name" value="RuvA_2-like"/>
</dbReference>
<sequence length="194" mass="21028">MSVLKRYVWFIMVLAVIGVLYFSNPSNDGKTERTEVEEVTIQGEEEKKTPSATMKVDVKGEVNTPGVYTMKEGTRVDDVIKEAGGMTENADMTSVNLAQRIQDEMVIFVTSITTAQSTSNESGEGNTPSGDKLSINRASASEMETLNGIGPSKAASIIKYREENGPFASVEDLVNVPGIGEKTLEGLKEWITVP</sequence>
<feature type="transmembrane region" description="Helical" evidence="2">
    <location>
        <begin position="6"/>
        <end position="23"/>
    </location>
</feature>
<dbReference type="EMBL" id="WMFA01000005">
    <property type="protein sequence ID" value="MYL71988.1"/>
    <property type="molecule type" value="Genomic_DNA"/>
</dbReference>
<dbReference type="AlphaFoldDB" id="A0A845FDW8"/>
<protein>
    <submittedName>
        <fullName evidence="4">ComEA family DNA-binding protein</fullName>
    </submittedName>
</protein>
<keyword evidence="2" id="KW-1133">Transmembrane helix</keyword>
<dbReference type="NCBIfam" id="TIGR00426">
    <property type="entry name" value="competence protein ComEA helix-hairpin-helix repeat region"/>
    <property type="match status" value="1"/>
</dbReference>
<dbReference type="GeneID" id="78008135"/>
<evidence type="ECO:0000259" key="3">
    <source>
        <dbReference type="SMART" id="SM00278"/>
    </source>
</evidence>
<dbReference type="SUPFAM" id="SSF142984">
    <property type="entry name" value="Nqo1 middle domain-like"/>
    <property type="match status" value="1"/>
</dbReference>
<keyword evidence="2" id="KW-0812">Transmembrane</keyword>
<dbReference type="GO" id="GO:0006281">
    <property type="term" value="P:DNA repair"/>
    <property type="evidence" value="ECO:0007669"/>
    <property type="project" value="InterPro"/>
</dbReference>
<feature type="compositionally biased region" description="Polar residues" evidence="1">
    <location>
        <begin position="115"/>
        <end position="129"/>
    </location>
</feature>
<dbReference type="Pfam" id="PF10531">
    <property type="entry name" value="SLBB"/>
    <property type="match status" value="1"/>
</dbReference>
<dbReference type="SMART" id="SM00278">
    <property type="entry name" value="HhH1"/>
    <property type="match status" value="2"/>
</dbReference>
<dbReference type="GO" id="GO:0003677">
    <property type="term" value="F:DNA binding"/>
    <property type="evidence" value="ECO:0007669"/>
    <property type="project" value="UniProtKB-KW"/>
</dbReference>
<dbReference type="InterPro" id="IPR019554">
    <property type="entry name" value="Soluble_ligand-bd"/>
</dbReference>
<dbReference type="InterPro" id="IPR051675">
    <property type="entry name" value="Endo/Exo/Phosphatase_dom_1"/>
</dbReference>
<keyword evidence="4" id="KW-0238">DNA-binding</keyword>
<organism evidence="4 5">
    <name type="scientific">Halobacillus litoralis</name>
    <dbReference type="NCBI Taxonomy" id="45668"/>
    <lineage>
        <taxon>Bacteria</taxon>
        <taxon>Bacillati</taxon>
        <taxon>Bacillota</taxon>
        <taxon>Bacilli</taxon>
        <taxon>Bacillales</taxon>
        <taxon>Bacillaceae</taxon>
        <taxon>Halobacillus</taxon>
    </lineage>
</organism>
<dbReference type="OrthoDB" id="9790239at2"/>
<name>A0A845FDW8_9BACI</name>
<evidence type="ECO:0000256" key="1">
    <source>
        <dbReference type="SAM" id="MobiDB-lite"/>
    </source>
</evidence>
<evidence type="ECO:0000256" key="2">
    <source>
        <dbReference type="SAM" id="Phobius"/>
    </source>
</evidence>
<dbReference type="SUPFAM" id="SSF47781">
    <property type="entry name" value="RuvA domain 2-like"/>
    <property type="match status" value="1"/>
</dbReference>
<dbReference type="Pfam" id="PF12836">
    <property type="entry name" value="HHH_3"/>
    <property type="match status" value="1"/>
</dbReference>
<dbReference type="GO" id="GO:0015627">
    <property type="term" value="C:type II protein secretion system complex"/>
    <property type="evidence" value="ECO:0007669"/>
    <property type="project" value="TreeGrafter"/>
</dbReference>
<feature type="domain" description="Helix-hairpin-helix DNA-binding motif class 1" evidence="3">
    <location>
        <begin position="141"/>
        <end position="160"/>
    </location>
</feature>
<dbReference type="GO" id="GO:0015628">
    <property type="term" value="P:protein secretion by the type II secretion system"/>
    <property type="evidence" value="ECO:0007669"/>
    <property type="project" value="TreeGrafter"/>
</dbReference>
<feature type="domain" description="Helix-hairpin-helix DNA-binding motif class 1" evidence="3">
    <location>
        <begin position="171"/>
        <end position="190"/>
    </location>
</feature>
<dbReference type="Proteomes" id="UP000450457">
    <property type="component" value="Unassembled WGS sequence"/>
</dbReference>